<name>A0ABS5J308_9BACT</name>
<evidence type="ECO:0000313" key="2">
    <source>
        <dbReference type="Proteomes" id="UP000676386"/>
    </source>
</evidence>
<reference evidence="1 2" key="1">
    <citation type="submission" date="2021-04" db="EMBL/GenBank/DDBJ databases">
        <title>Chitinophaga sp. nov., isolated from the rhizosphere soil.</title>
        <authorList>
            <person name="He S."/>
        </authorList>
    </citation>
    <scope>NUCLEOTIDE SEQUENCE [LARGE SCALE GENOMIC DNA]</scope>
    <source>
        <strain evidence="1 2">2R12</strain>
    </source>
</reference>
<organism evidence="1 2">
    <name type="scientific">Chitinophaga hostae</name>
    <dbReference type="NCBI Taxonomy" id="2831022"/>
    <lineage>
        <taxon>Bacteria</taxon>
        <taxon>Pseudomonadati</taxon>
        <taxon>Bacteroidota</taxon>
        <taxon>Chitinophagia</taxon>
        <taxon>Chitinophagales</taxon>
        <taxon>Chitinophagaceae</taxon>
        <taxon>Chitinophaga</taxon>
    </lineage>
</organism>
<sequence length="136" mass="14618">MSDSTKRPIPSDAGAFISLEEMNVLTKNHDDQHANQKSLDPHIKAICFGKDKILELLDQPGATALRIYFGLKIDTDGDGIKEKKMVLVAVDEEGDDILPVPQDAAALSSGIQAKTMQAKILDAGLPCPSYCGGKRP</sequence>
<proteinExistence type="predicted"/>
<dbReference type="EMBL" id="JAGTXB010000010">
    <property type="protein sequence ID" value="MBS0029611.1"/>
    <property type="molecule type" value="Genomic_DNA"/>
</dbReference>
<gene>
    <name evidence="1" type="ORF">KE626_19960</name>
</gene>
<accession>A0ABS5J308</accession>
<keyword evidence="2" id="KW-1185">Reference proteome</keyword>
<protein>
    <submittedName>
        <fullName evidence="1">Uncharacterized protein</fullName>
    </submittedName>
</protein>
<dbReference type="Proteomes" id="UP000676386">
    <property type="component" value="Unassembled WGS sequence"/>
</dbReference>
<evidence type="ECO:0000313" key="1">
    <source>
        <dbReference type="EMBL" id="MBS0029611.1"/>
    </source>
</evidence>
<comment type="caution">
    <text evidence="1">The sequence shown here is derived from an EMBL/GenBank/DDBJ whole genome shotgun (WGS) entry which is preliminary data.</text>
</comment>
<dbReference type="RefSeq" id="WP_211974703.1">
    <property type="nucleotide sequence ID" value="NZ_CBFHAM010000026.1"/>
</dbReference>